<dbReference type="RefSeq" id="WP_084281996.1">
    <property type="nucleotide sequence ID" value="NZ_FWXJ01000001.1"/>
</dbReference>
<sequence length="402" mass="43398">MTNANAVPQFFNKNLFLLILCQGLYLTNNVTFIAINGLVGMSLTPIPWMATLPLMAYVVGAALATSLVAKVQNHFGRKTSFQIALAVASFSTGLCAYAAYSKNFWLLALGTAIAGYYSANGLLYRFVAPELTHSSFREKAVSLVLAGGVIGAVVGPNMTNWTKNLLPTPFLGPYLVLSMAGLLGIVIMHFIDFPKEIKTDKNTNTGRSVKEIICQPVFIVTLICSALGYGVMNLLMAGTPLAMEICKFPFSDTAIVLEWHVIGMFAPGFFTGHLIKRFGSPIMMRTGVLLVFISIGILQLGSGFYHFLFALAILGLGWNFIFTAATTLAITSYRPEEKNKAQAIINFFVFGTMAFSSIGSGAIIASGGWNILTLGSIIPTAIMALSLVYLYFYQKKQSVSAA</sequence>
<dbReference type="Gene3D" id="1.20.1250.20">
    <property type="entry name" value="MFS general substrate transporter like domains"/>
    <property type="match status" value="1"/>
</dbReference>
<name>A0A1W1Y2W0_9BURK</name>
<proteinExistence type="predicted"/>
<dbReference type="Proteomes" id="UP000192708">
    <property type="component" value="Unassembled WGS sequence"/>
</dbReference>
<dbReference type="InterPro" id="IPR020846">
    <property type="entry name" value="MFS_dom"/>
</dbReference>
<feature type="transmembrane region" description="Helical" evidence="4">
    <location>
        <begin position="256"/>
        <end position="275"/>
    </location>
</feature>
<dbReference type="InterPro" id="IPR036259">
    <property type="entry name" value="MFS_trans_sf"/>
</dbReference>
<gene>
    <name evidence="6" type="ORF">SAMN06296008_101201</name>
</gene>
<feature type="transmembrane region" description="Helical" evidence="4">
    <location>
        <begin position="106"/>
        <end position="128"/>
    </location>
</feature>
<keyword evidence="3 4" id="KW-0472">Membrane</keyword>
<dbReference type="EMBL" id="FWXJ01000001">
    <property type="protein sequence ID" value="SMC30486.1"/>
    <property type="molecule type" value="Genomic_DNA"/>
</dbReference>
<organism evidence="6 7">
    <name type="scientific">Polynucleobacter kasalickyi</name>
    <dbReference type="NCBI Taxonomy" id="1938817"/>
    <lineage>
        <taxon>Bacteria</taxon>
        <taxon>Pseudomonadati</taxon>
        <taxon>Pseudomonadota</taxon>
        <taxon>Betaproteobacteria</taxon>
        <taxon>Burkholderiales</taxon>
        <taxon>Burkholderiaceae</taxon>
        <taxon>Polynucleobacter</taxon>
    </lineage>
</organism>
<feature type="transmembrane region" description="Helical" evidence="4">
    <location>
        <begin position="282"/>
        <end position="301"/>
    </location>
</feature>
<dbReference type="PROSITE" id="PS50850">
    <property type="entry name" value="MFS"/>
    <property type="match status" value="1"/>
</dbReference>
<dbReference type="PANTHER" id="PTHR23534">
    <property type="entry name" value="MFS PERMEASE"/>
    <property type="match status" value="1"/>
</dbReference>
<evidence type="ECO:0000256" key="3">
    <source>
        <dbReference type="ARBA" id="ARBA00023136"/>
    </source>
</evidence>
<evidence type="ECO:0000256" key="2">
    <source>
        <dbReference type="ARBA" id="ARBA00022989"/>
    </source>
</evidence>
<dbReference type="GO" id="GO:0022857">
    <property type="term" value="F:transmembrane transporter activity"/>
    <property type="evidence" value="ECO:0007669"/>
    <property type="project" value="InterPro"/>
</dbReference>
<keyword evidence="2 4" id="KW-1133">Transmembrane helix</keyword>
<dbReference type="OrthoDB" id="8558006at2"/>
<evidence type="ECO:0000313" key="6">
    <source>
        <dbReference type="EMBL" id="SMC30486.1"/>
    </source>
</evidence>
<protein>
    <submittedName>
        <fullName evidence="6">Predicted arabinose efflux permease, MFS family</fullName>
    </submittedName>
</protein>
<dbReference type="AlphaFoldDB" id="A0A1W1Y2W0"/>
<feature type="transmembrane region" description="Helical" evidence="4">
    <location>
        <begin position="171"/>
        <end position="191"/>
    </location>
</feature>
<reference evidence="6 7" key="1">
    <citation type="submission" date="2017-04" db="EMBL/GenBank/DDBJ databases">
        <authorList>
            <person name="Afonso C.L."/>
            <person name="Miller P.J."/>
            <person name="Scott M.A."/>
            <person name="Spackman E."/>
            <person name="Goraichik I."/>
            <person name="Dimitrov K.M."/>
            <person name="Suarez D.L."/>
            <person name="Swayne D.E."/>
        </authorList>
    </citation>
    <scope>NUCLEOTIDE SEQUENCE [LARGE SCALE GENOMIC DNA]</scope>
    <source>
        <strain evidence="6 7">VK13</strain>
    </source>
</reference>
<evidence type="ECO:0000259" key="5">
    <source>
        <dbReference type="PROSITE" id="PS50850"/>
    </source>
</evidence>
<evidence type="ECO:0000256" key="1">
    <source>
        <dbReference type="ARBA" id="ARBA00022692"/>
    </source>
</evidence>
<dbReference type="SUPFAM" id="SSF103473">
    <property type="entry name" value="MFS general substrate transporter"/>
    <property type="match status" value="1"/>
</dbReference>
<feature type="transmembrane region" description="Helical" evidence="4">
    <location>
        <begin position="47"/>
        <end position="69"/>
    </location>
</feature>
<evidence type="ECO:0000256" key="4">
    <source>
        <dbReference type="SAM" id="Phobius"/>
    </source>
</evidence>
<evidence type="ECO:0000313" key="7">
    <source>
        <dbReference type="Proteomes" id="UP000192708"/>
    </source>
</evidence>
<feature type="transmembrane region" description="Helical" evidence="4">
    <location>
        <begin position="140"/>
        <end position="159"/>
    </location>
</feature>
<accession>A0A1W1Y2W0</accession>
<dbReference type="STRING" id="1938817.SAMN06296008_101201"/>
<feature type="transmembrane region" description="Helical" evidence="4">
    <location>
        <begin position="15"/>
        <end position="35"/>
    </location>
</feature>
<keyword evidence="7" id="KW-1185">Reference proteome</keyword>
<feature type="transmembrane region" description="Helical" evidence="4">
    <location>
        <begin position="212"/>
        <end position="236"/>
    </location>
</feature>
<feature type="transmembrane region" description="Helical" evidence="4">
    <location>
        <begin position="307"/>
        <end position="331"/>
    </location>
</feature>
<feature type="transmembrane region" description="Helical" evidence="4">
    <location>
        <begin position="343"/>
        <end position="365"/>
    </location>
</feature>
<dbReference type="Pfam" id="PF07690">
    <property type="entry name" value="MFS_1"/>
    <property type="match status" value="2"/>
</dbReference>
<feature type="domain" description="Major facilitator superfamily (MFS) profile" evidence="5">
    <location>
        <begin position="216"/>
        <end position="402"/>
    </location>
</feature>
<feature type="transmembrane region" description="Helical" evidence="4">
    <location>
        <begin position="371"/>
        <end position="392"/>
    </location>
</feature>
<feature type="transmembrane region" description="Helical" evidence="4">
    <location>
        <begin position="81"/>
        <end position="100"/>
    </location>
</feature>
<dbReference type="InterPro" id="IPR011701">
    <property type="entry name" value="MFS"/>
</dbReference>
<keyword evidence="1 4" id="KW-0812">Transmembrane</keyword>
<dbReference type="PANTHER" id="PTHR23534:SF1">
    <property type="entry name" value="MAJOR FACILITATOR SUPERFAMILY PROTEIN"/>
    <property type="match status" value="1"/>
</dbReference>